<evidence type="ECO:0000256" key="3">
    <source>
        <dbReference type="SAM" id="SignalP"/>
    </source>
</evidence>
<organism evidence="4 5">
    <name type="scientific">Paenibacillus whitsoniae</name>
    <dbReference type="NCBI Taxonomy" id="2496558"/>
    <lineage>
        <taxon>Bacteria</taxon>
        <taxon>Bacillati</taxon>
        <taxon>Bacillota</taxon>
        <taxon>Bacilli</taxon>
        <taxon>Bacillales</taxon>
        <taxon>Paenibacillaceae</taxon>
        <taxon>Paenibacillus</taxon>
    </lineage>
</organism>
<feature type="transmembrane region" description="Helical" evidence="2">
    <location>
        <begin position="128"/>
        <end position="150"/>
    </location>
</feature>
<proteinExistence type="predicted"/>
<evidence type="ECO:0000256" key="1">
    <source>
        <dbReference type="SAM" id="MobiDB-lite"/>
    </source>
</evidence>
<keyword evidence="2" id="KW-0812">Transmembrane</keyword>
<reference evidence="4 5" key="1">
    <citation type="submission" date="2018-12" db="EMBL/GenBank/DDBJ databases">
        <title>Bacillus ochoae sp. nov., Paenibacillus whitsoniae sp. nov., Paenibacillus spiritus sp. nov. Isolated from the Mars Exploration Rover during spacecraft assembly.</title>
        <authorList>
            <person name="Seuylemezian A."/>
            <person name="Vaishampayan P."/>
        </authorList>
    </citation>
    <scope>NUCLEOTIDE SEQUENCE [LARGE SCALE GENOMIC DNA]</scope>
    <source>
        <strain evidence="4 5">MER 54</strain>
    </source>
</reference>
<keyword evidence="2" id="KW-0472">Membrane</keyword>
<feature type="signal peptide" evidence="3">
    <location>
        <begin position="1"/>
        <end position="32"/>
    </location>
</feature>
<dbReference type="Gene3D" id="1.20.1170.10">
    <property type="match status" value="1"/>
</dbReference>
<protein>
    <submittedName>
        <fullName evidence="4">Uncharacterized protein</fullName>
    </submittedName>
</protein>
<accession>A0A3S0I7C6</accession>
<feature type="chain" id="PRO_5018685206" evidence="3">
    <location>
        <begin position="33"/>
        <end position="160"/>
    </location>
</feature>
<keyword evidence="3" id="KW-0732">Signal</keyword>
<dbReference type="EMBL" id="RXHU01000088">
    <property type="protein sequence ID" value="RTE04404.1"/>
    <property type="molecule type" value="Genomic_DNA"/>
</dbReference>
<dbReference type="AlphaFoldDB" id="A0A3S0I7C6"/>
<comment type="caution">
    <text evidence="4">The sequence shown here is derived from an EMBL/GenBank/DDBJ whole genome shotgun (WGS) entry which is preliminary data.</text>
</comment>
<keyword evidence="2" id="KW-1133">Transmembrane helix</keyword>
<feature type="region of interest" description="Disordered" evidence="1">
    <location>
        <begin position="63"/>
        <end position="84"/>
    </location>
</feature>
<gene>
    <name evidence="4" type="ORF">EJQ19_26120</name>
</gene>
<dbReference type="OrthoDB" id="2605255at2"/>
<dbReference type="Proteomes" id="UP000276128">
    <property type="component" value="Unassembled WGS sequence"/>
</dbReference>
<evidence type="ECO:0000313" key="4">
    <source>
        <dbReference type="EMBL" id="RTE04404.1"/>
    </source>
</evidence>
<evidence type="ECO:0000256" key="2">
    <source>
        <dbReference type="SAM" id="Phobius"/>
    </source>
</evidence>
<dbReference type="RefSeq" id="WP_126144169.1">
    <property type="nucleotide sequence ID" value="NZ_RXHU01000088.1"/>
</dbReference>
<evidence type="ECO:0000313" key="5">
    <source>
        <dbReference type="Proteomes" id="UP000276128"/>
    </source>
</evidence>
<name>A0A3S0I7C6_9BACL</name>
<keyword evidence="5" id="KW-1185">Reference proteome</keyword>
<sequence length="160" mass="18547">MRSAFQRWYLGLAVCALAAIVGLFGPASSAQASFFDRIKDIYQLPSNVEQIQKDYDAAKQQLEEQKGKIDEQQEKLSEAMRQSKETEEKLLSQNDALKQENEQLQARLKAMEELAQNKEKRNRKITTMILTVVGLVIGYFVIGRVIRFVLWRNRRRAIRK</sequence>